<comment type="subunit">
    <text evidence="2">Homodimer.</text>
</comment>
<comment type="function">
    <text evidence="2">Binds to DNA and alters its conformation. May be involved in regulation of gene expression, nucleoid organization and DNA protection.</text>
</comment>
<evidence type="ECO:0000256" key="1">
    <source>
        <dbReference type="ARBA" id="ARBA00023125"/>
    </source>
</evidence>
<comment type="subcellular location">
    <subcellularLocation>
        <location evidence="2">Cytoplasm</location>
        <location evidence="2">Nucleoid</location>
    </subcellularLocation>
</comment>
<dbReference type="Proteomes" id="UP000317778">
    <property type="component" value="Unassembled WGS sequence"/>
</dbReference>
<dbReference type="Gene3D" id="3.30.1310.10">
    <property type="entry name" value="Nucleoid-associated protein YbaB-like domain"/>
    <property type="match status" value="1"/>
</dbReference>
<gene>
    <name evidence="3" type="ORF">CEE36_00110</name>
</gene>
<comment type="caution">
    <text evidence="3">The sequence shown here is derived from an EMBL/GenBank/DDBJ whole genome shotgun (WGS) entry which is preliminary data.</text>
</comment>
<organism evidence="3 4">
    <name type="scientific">candidate division TA06 bacterium B3_TA06</name>
    <dbReference type="NCBI Taxonomy" id="2012487"/>
    <lineage>
        <taxon>Bacteria</taxon>
        <taxon>Bacteria division TA06</taxon>
    </lineage>
</organism>
<keyword evidence="2" id="KW-0963">Cytoplasm</keyword>
<dbReference type="PANTHER" id="PTHR33449">
    <property type="entry name" value="NUCLEOID-ASSOCIATED PROTEIN YBAB"/>
    <property type="match status" value="1"/>
</dbReference>
<dbReference type="Pfam" id="PF02575">
    <property type="entry name" value="YbaB_DNA_bd"/>
    <property type="match status" value="1"/>
</dbReference>
<evidence type="ECO:0000313" key="4">
    <source>
        <dbReference type="Proteomes" id="UP000317778"/>
    </source>
</evidence>
<name>A0A532VAL7_UNCT6</name>
<evidence type="ECO:0000313" key="3">
    <source>
        <dbReference type="EMBL" id="TKJ44182.1"/>
    </source>
</evidence>
<protein>
    <recommendedName>
        <fullName evidence="2">Nucleoid-associated protein CEE36_00110</fullName>
    </recommendedName>
</protein>
<sequence length="98" mass="10512">MRQADLLRKAQEIQNKIADIMAAARGQAASGGGMVKAVADGNGTILELKIEREVIDPEESQMLEDLVIAAVNEARRKAKQAAQAEVQKVIGIPFPGLF</sequence>
<dbReference type="EMBL" id="NJBO01000001">
    <property type="protein sequence ID" value="TKJ44182.1"/>
    <property type="molecule type" value="Genomic_DNA"/>
</dbReference>
<dbReference type="AlphaFoldDB" id="A0A532VAL7"/>
<dbReference type="PIRSF" id="PIRSF004555">
    <property type="entry name" value="UCP004555"/>
    <property type="match status" value="1"/>
</dbReference>
<accession>A0A532VAL7</accession>
<dbReference type="GO" id="GO:0043590">
    <property type="term" value="C:bacterial nucleoid"/>
    <property type="evidence" value="ECO:0007669"/>
    <property type="project" value="UniProtKB-UniRule"/>
</dbReference>
<dbReference type="GO" id="GO:0003677">
    <property type="term" value="F:DNA binding"/>
    <property type="evidence" value="ECO:0007669"/>
    <property type="project" value="UniProtKB-UniRule"/>
</dbReference>
<reference evidence="3 4" key="1">
    <citation type="submission" date="2017-06" db="EMBL/GenBank/DDBJ databases">
        <title>Novel microbial phyla capable of carbon fixation and sulfur reduction in deep-sea sediments.</title>
        <authorList>
            <person name="Huang J."/>
            <person name="Baker B."/>
            <person name="Wang Y."/>
        </authorList>
    </citation>
    <scope>NUCLEOTIDE SEQUENCE [LARGE SCALE GENOMIC DNA]</scope>
    <source>
        <strain evidence="3">B3_TA06</strain>
    </source>
</reference>
<dbReference type="InterPro" id="IPR036894">
    <property type="entry name" value="YbaB-like_sf"/>
</dbReference>
<dbReference type="NCBIfam" id="TIGR00103">
    <property type="entry name" value="DNA_YbaB_EbfC"/>
    <property type="match status" value="1"/>
</dbReference>
<proteinExistence type="inferred from homology"/>
<dbReference type="GO" id="GO:0005829">
    <property type="term" value="C:cytosol"/>
    <property type="evidence" value="ECO:0007669"/>
    <property type="project" value="TreeGrafter"/>
</dbReference>
<dbReference type="InterPro" id="IPR004401">
    <property type="entry name" value="YbaB/EbfC"/>
</dbReference>
<dbReference type="HAMAP" id="MF_00274">
    <property type="entry name" value="DNA_YbaB_EbfC"/>
    <property type="match status" value="1"/>
</dbReference>
<dbReference type="PANTHER" id="PTHR33449:SF1">
    <property type="entry name" value="NUCLEOID-ASSOCIATED PROTEIN YBAB"/>
    <property type="match status" value="1"/>
</dbReference>
<keyword evidence="1 2" id="KW-0238">DNA-binding</keyword>
<dbReference type="SUPFAM" id="SSF82607">
    <property type="entry name" value="YbaB-like"/>
    <property type="match status" value="1"/>
</dbReference>
<evidence type="ECO:0000256" key="2">
    <source>
        <dbReference type="HAMAP-Rule" id="MF_00274"/>
    </source>
</evidence>
<comment type="similarity">
    <text evidence="2">Belongs to the YbaB/EbfC family.</text>
</comment>